<dbReference type="InterPro" id="IPR004045">
    <property type="entry name" value="Glutathione_S-Trfase_N"/>
</dbReference>
<evidence type="ECO:0008006" key="5">
    <source>
        <dbReference type="Google" id="ProtNLM"/>
    </source>
</evidence>
<dbReference type="Proteomes" id="UP001353858">
    <property type="component" value="Unassembled WGS sequence"/>
</dbReference>
<dbReference type="Pfam" id="PF00043">
    <property type="entry name" value="GST_C"/>
    <property type="match status" value="1"/>
</dbReference>
<dbReference type="SFLD" id="SFLDS00019">
    <property type="entry name" value="Glutathione_Transferase_(cytos"/>
    <property type="match status" value="1"/>
</dbReference>
<dbReference type="GO" id="GO:0006749">
    <property type="term" value="P:glutathione metabolic process"/>
    <property type="evidence" value="ECO:0007669"/>
    <property type="project" value="TreeGrafter"/>
</dbReference>
<organism evidence="3 4">
    <name type="scientific">Aquatica leii</name>
    <dbReference type="NCBI Taxonomy" id="1421715"/>
    <lineage>
        <taxon>Eukaryota</taxon>
        <taxon>Metazoa</taxon>
        <taxon>Ecdysozoa</taxon>
        <taxon>Arthropoda</taxon>
        <taxon>Hexapoda</taxon>
        <taxon>Insecta</taxon>
        <taxon>Pterygota</taxon>
        <taxon>Neoptera</taxon>
        <taxon>Endopterygota</taxon>
        <taxon>Coleoptera</taxon>
        <taxon>Polyphaga</taxon>
        <taxon>Elateriformia</taxon>
        <taxon>Elateroidea</taxon>
        <taxon>Lampyridae</taxon>
        <taxon>Luciolinae</taxon>
        <taxon>Aquatica</taxon>
    </lineage>
</organism>
<protein>
    <recommendedName>
        <fullName evidence="5">Glutathione S-transferase</fullName>
    </recommendedName>
</protein>
<keyword evidence="4" id="KW-1185">Reference proteome</keyword>
<dbReference type="SFLD" id="SFLDG01153">
    <property type="entry name" value="Main.4:_Theta-like"/>
    <property type="match status" value="1"/>
</dbReference>
<reference evidence="4" key="1">
    <citation type="submission" date="2023-01" db="EMBL/GenBank/DDBJ databases">
        <title>Key to firefly adult light organ development and bioluminescence: homeobox transcription factors regulate luciferase expression and transportation to peroxisome.</title>
        <authorList>
            <person name="Fu X."/>
        </authorList>
    </citation>
    <scope>NUCLEOTIDE SEQUENCE [LARGE SCALE GENOMIC DNA]</scope>
</reference>
<sequence>MPATLYIFNGSPPARTALITANAVGLPFDVHVFKGRDDLNTPEMLKINPQHTVPFLNDNGQIVSDSHAISAYLIEKYGKNDSLYPKDLHQRAIVNQRMFYDASVIFPCLSSILGGFMRKEYKTIPKEKIEPVQEVYKTLEKYLDGKKWIAGNNVTIADFSCGTTTSSLDFLHPIDKKVYPKVDDWLNRVKKLPYFKNDEQQFEHFKKFVYTISNWD</sequence>
<evidence type="ECO:0000259" key="2">
    <source>
        <dbReference type="PROSITE" id="PS50405"/>
    </source>
</evidence>
<comment type="caution">
    <text evidence="3">The sequence shown here is derived from an EMBL/GenBank/DDBJ whole genome shotgun (WGS) entry which is preliminary data.</text>
</comment>
<dbReference type="FunFam" id="1.20.1050.10:FF:000007">
    <property type="entry name" value="Glutathione S-transferase 1-1"/>
    <property type="match status" value="1"/>
</dbReference>
<dbReference type="PROSITE" id="PS50404">
    <property type="entry name" value="GST_NTER"/>
    <property type="match status" value="1"/>
</dbReference>
<dbReference type="CDD" id="cd03177">
    <property type="entry name" value="GST_C_Delta_Epsilon"/>
    <property type="match status" value="1"/>
</dbReference>
<dbReference type="AlphaFoldDB" id="A0AAN7P5H2"/>
<dbReference type="InterPro" id="IPR010987">
    <property type="entry name" value="Glutathione-S-Trfase_C-like"/>
</dbReference>
<dbReference type="InterPro" id="IPR040079">
    <property type="entry name" value="Glutathione_S-Trfase"/>
</dbReference>
<accession>A0AAN7P5H2</accession>
<dbReference type="EMBL" id="JARPUR010000004">
    <property type="protein sequence ID" value="KAK4877107.1"/>
    <property type="molecule type" value="Genomic_DNA"/>
</dbReference>
<dbReference type="SFLD" id="SFLDG00358">
    <property type="entry name" value="Main_(cytGST)"/>
    <property type="match status" value="1"/>
</dbReference>
<feature type="domain" description="GST N-terminal" evidence="1">
    <location>
        <begin position="1"/>
        <end position="81"/>
    </location>
</feature>
<evidence type="ECO:0000313" key="3">
    <source>
        <dbReference type="EMBL" id="KAK4877107.1"/>
    </source>
</evidence>
<dbReference type="SUPFAM" id="SSF47616">
    <property type="entry name" value="GST C-terminal domain-like"/>
    <property type="match status" value="1"/>
</dbReference>
<dbReference type="InterPro" id="IPR004046">
    <property type="entry name" value="GST_C"/>
</dbReference>
<dbReference type="Gene3D" id="1.20.1050.10">
    <property type="match status" value="1"/>
</dbReference>
<dbReference type="Pfam" id="PF13417">
    <property type="entry name" value="GST_N_3"/>
    <property type="match status" value="1"/>
</dbReference>
<name>A0AAN7P5H2_9COLE</name>
<evidence type="ECO:0000259" key="1">
    <source>
        <dbReference type="PROSITE" id="PS50404"/>
    </source>
</evidence>
<dbReference type="InterPro" id="IPR036282">
    <property type="entry name" value="Glutathione-S-Trfase_C_sf"/>
</dbReference>
<dbReference type="InterPro" id="IPR036249">
    <property type="entry name" value="Thioredoxin-like_sf"/>
</dbReference>
<feature type="domain" description="GST C-terminal" evidence="2">
    <location>
        <begin position="87"/>
        <end position="208"/>
    </location>
</feature>
<dbReference type="PROSITE" id="PS50405">
    <property type="entry name" value="GST_CTER"/>
    <property type="match status" value="1"/>
</dbReference>
<proteinExistence type="predicted"/>
<dbReference type="SUPFAM" id="SSF52833">
    <property type="entry name" value="Thioredoxin-like"/>
    <property type="match status" value="1"/>
</dbReference>
<evidence type="ECO:0000313" key="4">
    <source>
        <dbReference type="Proteomes" id="UP001353858"/>
    </source>
</evidence>
<dbReference type="GO" id="GO:0004364">
    <property type="term" value="F:glutathione transferase activity"/>
    <property type="evidence" value="ECO:0007669"/>
    <property type="project" value="TreeGrafter"/>
</dbReference>
<dbReference type="PANTHER" id="PTHR43969">
    <property type="entry name" value="GLUTATHIONE S TRANSFERASE D10, ISOFORM A-RELATED"/>
    <property type="match status" value="1"/>
</dbReference>
<dbReference type="Gene3D" id="3.40.30.10">
    <property type="entry name" value="Glutaredoxin"/>
    <property type="match status" value="1"/>
</dbReference>
<dbReference type="PANTHER" id="PTHR43969:SF8">
    <property type="entry name" value="GLUTATHIONE S TRANSFERASE E13, ISOFORM A-RELATED"/>
    <property type="match status" value="1"/>
</dbReference>
<gene>
    <name evidence="3" type="ORF">RN001_009613</name>
</gene>